<dbReference type="AlphaFoldDB" id="A0A9N9E7X2"/>
<sequence length="161" mass="18631">EEKFGDNKKQTSMREDYTILKKAFKKELSKPGEDYVDAFLNHLDGCAKVWRPNKFYSPYTSLVQASGTGKSRLLRELATEKDVLVIYICLRKSGWHGYPNRSTIADYLTKEAHDETYYMGFLSALFRVCKEFLEQLKIQYSGKICGHMFDILISDSNDTEL</sequence>
<proteinExistence type="predicted"/>
<feature type="non-terminal residue" evidence="1">
    <location>
        <position position="1"/>
    </location>
</feature>
<feature type="non-terminal residue" evidence="1">
    <location>
        <position position="161"/>
    </location>
</feature>
<gene>
    <name evidence="1" type="ORF">DEBURN_LOCUS11861</name>
</gene>
<dbReference type="OrthoDB" id="2432117at2759"/>
<organism evidence="1 2">
    <name type="scientific">Diversispora eburnea</name>
    <dbReference type="NCBI Taxonomy" id="1213867"/>
    <lineage>
        <taxon>Eukaryota</taxon>
        <taxon>Fungi</taxon>
        <taxon>Fungi incertae sedis</taxon>
        <taxon>Mucoromycota</taxon>
        <taxon>Glomeromycotina</taxon>
        <taxon>Glomeromycetes</taxon>
        <taxon>Diversisporales</taxon>
        <taxon>Diversisporaceae</taxon>
        <taxon>Diversispora</taxon>
    </lineage>
</organism>
<dbReference type="PANTHER" id="PTHR33266:SF1">
    <property type="entry name" value="F-BOX DOMAIN-CONTAINING PROTEIN"/>
    <property type="match status" value="1"/>
</dbReference>
<dbReference type="Proteomes" id="UP000789706">
    <property type="component" value="Unassembled WGS sequence"/>
</dbReference>
<dbReference type="PANTHER" id="PTHR33266">
    <property type="entry name" value="CHROMOSOME 15, WHOLE GENOME SHOTGUN SEQUENCE"/>
    <property type="match status" value="1"/>
</dbReference>
<name>A0A9N9E7X2_9GLOM</name>
<evidence type="ECO:0000313" key="1">
    <source>
        <dbReference type="EMBL" id="CAG8664206.1"/>
    </source>
</evidence>
<evidence type="ECO:0000313" key="2">
    <source>
        <dbReference type="Proteomes" id="UP000789706"/>
    </source>
</evidence>
<keyword evidence="2" id="KW-1185">Reference proteome</keyword>
<dbReference type="EMBL" id="CAJVPK010008984">
    <property type="protein sequence ID" value="CAG8664206.1"/>
    <property type="molecule type" value="Genomic_DNA"/>
</dbReference>
<protein>
    <submittedName>
        <fullName evidence="1">1350_t:CDS:1</fullName>
    </submittedName>
</protein>
<reference evidence="1" key="1">
    <citation type="submission" date="2021-06" db="EMBL/GenBank/DDBJ databases">
        <authorList>
            <person name="Kallberg Y."/>
            <person name="Tangrot J."/>
            <person name="Rosling A."/>
        </authorList>
    </citation>
    <scope>NUCLEOTIDE SEQUENCE</scope>
    <source>
        <strain evidence="1">AZ414A</strain>
    </source>
</reference>
<comment type="caution">
    <text evidence="1">The sequence shown here is derived from an EMBL/GenBank/DDBJ whole genome shotgun (WGS) entry which is preliminary data.</text>
</comment>
<accession>A0A9N9E7X2</accession>